<accession>A0A7C4U2I3</accession>
<evidence type="ECO:0000313" key="2">
    <source>
        <dbReference type="EMBL" id="HGW60265.1"/>
    </source>
</evidence>
<dbReference type="InterPro" id="IPR012902">
    <property type="entry name" value="N_methyl_site"/>
</dbReference>
<protein>
    <submittedName>
        <fullName evidence="2">Prepilin-type N-terminal cleavage/methylation domain-containing protein</fullName>
    </submittedName>
</protein>
<proteinExistence type="predicted"/>
<organism evidence="2">
    <name type="scientific">Caldisericum exile</name>
    <dbReference type="NCBI Taxonomy" id="693075"/>
    <lineage>
        <taxon>Bacteria</taxon>
        <taxon>Pseudomonadati</taxon>
        <taxon>Caldisericota/Cryosericota group</taxon>
        <taxon>Caldisericota</taxon>
        <taxon>Caldisericia</taxon>
        <taxon>Caldisericales</taxon>
        <taxon>Caldisericaceae</taxon>
        <taxon>Caldisericum</taxon>
    </lineage>
</organism>
<keyword evidence="1" id="KW-0812">Transmembrane</keyword>
<gene>
    <name evidence="2" type="ORF">ENV82_02365</name>
</gene>
<sequence length="198" mass="22045">MPGGKSQSMTLITRPTSKRGFTFLELVIVIALIMIIMGISFSVMPNVINERTVYNTAIQIQQDLLYTQNKAITNSSTWNSGKFEIYFYPSDNIYYVESDINASFNPSTKTYTGKVYARKMPSGVILDKIVLATNDTIPTTVSSPPTTYIKLTFDNFGTPNLFSMDNTCGIFIKNSSGSKIVKVKISKLGSVSIEWVKR</sequence>
<reference evidence="2" key="1">
    <citation type="journal article" date="2020" name="mSystems">
        <title>Genome- and Community-Level Interaction Insights into Carbon Utilization and Element Cycling Functions of Hydrothermarchaeota in Hydrothermal Sediment.</title>
        <authorList>
            <person name="Zhou Z."/>
            <person name="Liu Y."/>
            <person name="Xu W."/>
            <person name="Pan J."/>
            <person name="Luo Z.H."/>
            <person name="Li M."/>
        </authorList>
    </citation>
    <scope>NUCLEOTIDE SEQUENCE [LARGE SCALE GENOMIC DNA]</scope>
    <source>
        <strain evidence="2">SpSt-794</strain>
    </source>
</reference>
<dbReference type="EMBL" id="DTHV01000077">
    <property type="protein sequence ID" value="HGW60265.1"/>
    <property type="molecule type" value="Genomic_DNA"/>
</dbReference>
<feature type="transmembrane region" description="Helical" evidence="1">
    <location>
        <begin position="21"/>
        <end position="44"/>
    </location>
</feature>
<name>A0A7C4U2I3_9BACT</name>
<dbReference type="SUPFAM" id="SSF54523">
    <property type="entry name" value="Pili subunits"/>
    <property type="match status" value="1"/>
</dbReference>
<dbReference type="NCBIfam" id="TIGR02532">
    <property type="entry name" value="IV_pilin_GFxxxE"/>
    <property type="match status" value="1"/>
</dbReference>
<dbReference type="InterPro" id="IPR045584">
    <property type="entry name" value="Pilin-like"/>
</dbReference>
<dbReference type="Pfam" id="PF07963">
    <property type="entry name" value="N_methyl"/>
    <property type="match status" value="1"/>
</dbReference>
<dbReference type="AlphaFoldDB" id="A0A7C4U2I3"/>
<keyword evidence="1" id="KW-0472">Membrane</keyword>
<evidence type="ECO:0000256" key="1">
    <source>
        <dbReference type="SAM" id="Phobius"/>
    </source>
</evidence>
<comment type="caution">
    <text evidence="2">The sequence shown here is derived from an EMBL/GenBank/DDBJ whole genome shotgun (WGS) entry which is preliminary data.</text>
</comment>
<keyword evidence="1" id="KW-1133">Transmembrane helix</keyword>